<evidence type="ECO:0000256" key="1">
    <source>
        <dbReference type="ARBA" id="ARBA00009897"/>
    </source>
</evidence>
<dbReference type="GO" id="GO:0005524">
    <property type="term" value="F:ATP binding"/>
    <property type="evidence" value="ECO:0007669"/>
    <property type="project" value="UniProtKB-KW"/>
</dbReference>
<keyword evidence="9" id="KW-1185">Reference proteome</keyword>
<dbReference type="FunFam" id="3.30.590.10:FF:000005">
    <property type="entry name" value="Probable glutamine synthetase"/>
    <property type="match status" value="1"/>
</dbReference>
<dbReference type="PANTHER" id="PTHR43785">
    <property type="entry name" value="GAMMA-GLUTAMYLPUTRESCINE SYNTHETASE"/>
    <property type="match status" value="1"/>
</dbReference>
<dbReference type="PROSITE" id="PS51987">
    <property type="entry name" value="GS_CATALYTIC"/>
    <property type="match status" value="1"/>
</dbReference>
<dbReference type="GO" id="GO:0006576">
    <property type="term" value="P:biogenic amine metabolic process"/>
    <property type="evidence" value="ECO:0007669"/>
    <property type="project" value="UniProtKB-ARBA"/>
</dbReference>
<keyword evidence="3" id="KW-0547">Nucleotide-binding</keyword>
<dbReference type="InterPro" id="IPR008146">
    <property type="entry name" value="Gln_synth_cat_dom"/>
</dbReference>
<dbReference type="SUPFAM" id="SSF55931">
    <property type="entry name" value="Glutamine synthetase/guanido kinase"/>
    <property type="match status" value="1"/>
</dbReference>
<comment type="similarity">
    <text evidence="1 5 6">Belongs to the glutamine synthetase family.</text>
</comment>
<feature type="domain" description="GS catalytic" evidence="7">
    <location>
        <begin position="1"/>
        <end position="339"/>
    </location>
</feature>
<evidence type="ECO:0000256" key="3">
    <source>
        <dbReference type="ARBA" id="ARBA00022741"/>
    </source>
</evidence>
<dbReference type="GO" id="GO:0004356">
    <property type="term" value="F:glutamine synthetase activity"/>
    <property type="evidence" value="ECO:0007669"/>
    <property type="project" value="InterPro"/>
</dbReference>
<evidence type="ECO:0000256" key="5">
    <source>
        <dbReference type="PROSITE-ProRule" id="PRU01331"/>
    </source>
</evidence>
<evidence type="ECO:0000259" key="7">
    <source>
        <dbReference type="PROSITE" id="PS51987"/>
    </source>
</evidence>
<dbReference type="OrthoDB" id="77835at2759"/>
<dbReference type="Proteomes" id="UP000789572">
    <property type="component" value="Unassembled WGS sequence"/>
</dbReference>
<dbReference type="InterPro" id="IPR014746">
    <property type="entry name" value="Gln_synth/guanido_kin_cat_dom"/>
</dbReference>
<dbReference type="Gene3D" id="3.30.590.10">
    <property type="entry name" value="Glutamine synthetase/guanido kinase, catalytic domain"/>
    <property type="match status" value="1"/>
</dbReference>
<accession>A0A9N8ZCI1</accession>
<dbReference type="PANTHER" id="PTHR43785:SF12">
    <property type="entry name" value="TYPE-1 GLUTAMINE SYNTHETASE 2"/>
    <property type="match status" value="1"/>
</dbReference>
<sequence>TPESLAAKDHISPQPLTPGMFGYSLFRPTSNQGFFYDILDECNNFGVSIEGLHTETGPGVYEAALAYSPAVKMADMATLFKLAVKQIGILRYNVMPTFMAKPNHRLPGCSGHLHFSLKHMDTGKNAFTKIVNDETKQDSAQEVNEISENEWEDTKNMSETMKYFVAGVLTGLPSIMPLLAPTVNSYKRLVENYWAPVNVSWGFENRTAAIRVIAPPTSSPSATRIELRVPGADINAYLAIAATLASGLYGIENQLQIPIPPVSYARSQMGDKPLRQNEGNRLAKTLQEATLTMMEKDSIARKVLGDRFVDHFGKSRLHEWRLWETSVTNWELKRYFETV</sequence>
<keyword evidence="4" id="KW-0067">ATP-binding</keyword>
<reference evidence="8" key="1">
    <citation type="submission" date="2021-06" db="EMBL/GenBank/DDBJ databases">
        <authorList>
            <person name="Kallberg Y."/>
            <person name="Tangrot J."/>
            <person name="Rosling A."/>
        </authorList>
    </citation>
    <scope>NUCLEOTIDE SEQUENCE</scope>
    <source>
        <strain evidence="8">IA702</strain>
    </source>
</reference>
<feature type="non-terminal residue" evidence="8">
    <location>
        <position position="1"/>
    </location>
</feature>
<gene>
    <name evidence="8" type="ORF">POCULU_LOCUS2047</name>
</gene>
<dbReference type="Pfam" id="PF00120">
    <property type="entry name" value="Gln-synt_C"/>
    <property type="match status" value="2"/>
</dbReference>
<name>A0A9N8ZCI1_9GLOM</name>
<evidence type="ECO:0000256" key="4">
    <source>
        <dbReference type="ARBA" id="ARBA00022840"/>
    </source>
</evidence>
<evidence type="ECO:0000313" key="9">
    <source>
        <dbReference type="Proteomes" id="UP000789572"/>
    </source>
</evidence>
<keyword evidence="2" id="KW-0436">Ligase</keyword>
<evidence type="ECO:0000256" key="2">
    <source>
        <dbReference type="ARBA" id="ARBA00022598"/>
    </source>
</evidence>
<dbReference type="AlphaFoldDB" id="A0A9N8ZCI1"/>
<evidence type="ECO:0000256" key="6">
    <source>
        <dbReference type="RuleBase" id="RU000384"/>
    </source>
</evidence>
<protein>
    <submittedName>
        <fullName evidence="8">797_t:CDS:1</fullName>
    </submittedName>
</protein>
<organism evidence="8 9">
    <name type="scientific">Paraglomus occultum</name>
    <dbReference type="NCBI Taxonomy" id="144539"/>
    <lineage>
        <taxon>Eukaryota</taxon>
        <taxon>Fungi</taxon>
        <taxon>Fungi incertae sedis</taxon>
        <taxon>Mucoromycota</taxon>
        <taxon>Glomeromycotina</taxon>
        <taxon>Glomeromycetes</taxon>
        <taxon>Paraglomerales</taxon>
        <taxon>Paraglomeraceae</taxon>
        <taxon>Paraglomus</taxon>
    </lineage>
</organism>
<dbReference type="SMART" id="SM01230">
    <property type="entry name" value="Gln-synt_C"/>
    <property type="match status" value="1"/>
</dbReference>
<comment type="caution">
    <text evidence="8">The sequence shown here is derived from an EMBL/GenBank/DDBJ whole genome shotgun (WGS) entry which is preliminary data.</text>
</comment>
<evidence type="ECO:0000313" key="8">
    <source>
        <dbReference type="EMBL" id="CAG8490570.1"/>
    </source>
</evidence>
<proteinExistence type="inferred from homology"/>
<dbReference type="EMBL" id="CAJVPJ010000174">
    <property type="protein sequence ID" value="CAG8490570.1"/>
    <property type="molecule type" value="Genomic_DNA"/>
</dbReference>